<proteinExistence type="predicted"/>
<dbReference type="PANTHER" id="PTHR34697:SF2">
    <property type="entry name" value="PHOSPHATIDYLGLYCEROL LYSYLTRANSFERASE"/>
    <property type="match status" value="1"/>
</dbReference>
<dbReference type="PANTHER" id="PTHR34697">
    <property type="entry name" value="PHOSPHATIDYLGLYCEROL LYSYLTRANSFERASE"/>
    <property type="match status" value="1"/>
</dbReference>
<organism evidence="8 9">
    <name type="scientific">Sorangium atrum</name>
    <dbReference type="NCBI Taxonomy" id="2995308"/>
    <lineage>
        <taxon>Bacteria</taxon>
        <taxon>Pseudomonadati</taxon>
        <taxon>Myxococcota</taxon>
        <taxon>Polyangia</taxon>
        <taxon>Polyangiales</taxon>
        <taxon>Polyangiaceae</taxon>
        <taxon>Sorangium</taxon>
    </lineage>
</organism>
<dbReference type="InterPro" id="IPR024320">
    <property type="entry name" value="LPG_synthase_C"/>
</dbReference>
<feature type="domain" description="Phosphatidylglycerol lysyltransferase C-terminal" evidence="7">
    <location>
        <begin position="20"/>
        <end position="305"/>
    </location>
</feature>
<sequence length="461" mass="50074">MLRRTVPPPNQRSDRERVLALLKRHGWNATSFQTLESDFRYWFHGDDACVAYVDTGGAWVAAGAPITAAEQLAEVAQAFVQAAAAEGRRACLFGAEARFCERVSWSAMLVGEQPVWEPARWGGVLRSSRSLREQLRRARAKGVVARSVSRGELEDPGSPLRGEVERLMARWASSRPMAPMGFLVQLEPFSFAGERRYVVAEAGGAVVGFLAAVPVYARRGLFLEDLLRDPSAPNGTTELLVDQAMRAAAAEERLYVTLGLAPLAGPVRRGLRAARRIGARLYDFQGLYAFKAKLRPDGWAPIYLVVPPGGHGLVAIYDTLAAFSRGGLLRFGLATLLRGPAVIFEVLGWLLVPWTALLALAPAARWFPSPAVKWAWVAFDVGLAPAMLRLSRRYGQRLSLALAVLVTCDAALTLGQALLFNVPRARGAFEAAVVATAVAAPAVAAALLWSARMHKPERRFG</sequence>
<dbReference type="EMBL" id="JAQNDK010000002">
    <property type="protein sequence ID" value="MDC0679622.1"/>
    <property type="molecule type" value="Genomic_DNA"/>
</dbReference>
<feature type="transmembrane region" description="Helical" evidence="6">
    <location>
        <begin position="341"/>
        <end position="362"/>
    </location>
</feature>
<feature type="transmembrane region" description="Helical" evidence="6">
    <location>
        <begin position="374"/>
        <end position="391"/>
    </location>
</feature>
<protein>
    <submittedName>
        <fullName evidence="8">DUF2156 domain-containing protein</fullName>
    </submittedName>
</protein>
<comment type="caution">
    <text evidence="8">The sequence shown here is derived from an EMBL/GenBank/DDBJ whole genome shotgun (WGS) entry which is preliminary data.</text>
</comment>
<evidence type="ECO:0000256" key="3">
    <source>
        <dbReference type="ARBA" id="ARBA00022692"/>
    </source>
</evidence>
<evidence type="ECO:0000256" key="6">
    <source>
        <dbReference type="SAM" id="Phobius"/>
    </source>
</evidence>
<feature type="transmembrane region" description="Helical" evidence="6">
    <location>
        <begin position="431"/>
        <end position="451"/>
    </location>
</feature>
<comment type="subcellular location">
    <subcellularLocation>
        <location evidence="1">Cell membrane</location>
        <topology evidence="1">Multi-pass membrane protein</topology>
    </subcellularLocation>
</comment>
<dbReference type="Proteomes" id="UP001217485">
    <property type="component" value="Unassembled WGS sequence"/>
</dbReference>
<keyword evidence="2" id="KW-1003">Cell membrane</keyword>
<reference evidence="8 9" key="1">
    <citation type="submission" date="2023-01" db="EMBL/GenBank/DDBJ databases">
        <title>Minimal conservation of predation-associated metabolite biosynthetic gene clusters underscores biosynthetic potential of Myxococcota including descriptions for ten novel species: Archangium lansinium sp. nov., Myxococcus landrumus sp. nov., Nannocystis bai.</title>
        <authorList>
            <person name="Ahearne A."/>
            <person name="Stevens C."/>
            <person name="Dowd S."/>
        </authorList>
    </citation>
    <scope>NUCLEOTIDE SEQUENCE [LARGE SCALE GENOMIC DNA]</scope>
    <source>
        <strain evidence="8 9">WIWO2</strain>
    </source>
</reference>
<evidence type="ECO:0000256" key="5">
    <source>
        <dbReference type="ARBA" id="ARBA00023136"/>
    </source>
</evidence>
<keyword evidence="3 6" id="KW-0812">Transmembrane</keyword>
<name>A0ABT5BZN3_9BACT</name>
<keyword evidence="5 6" id="KW-0472">Membrane</keyword>
<keyword evidence="4 6" id="KW-1133">Transmembrane helix</keyword>
<evidence type="ECO:0000313" key="9">
    <source>
        <dbReference type="Proteomes" id="UP001217485"/>
    </source>
</evidence>
<evidence type="ECO:0000256" key="1">
    <source>
        <dbReference type="ARBA" id="ARBA00004651"/>
    </source>
</evidence>
<evidence type="ECO:0000313" key="8">
    <source>
        <dbReference type="EMBL" id="MDC0679622.1"/>
    </source>
</evidence>
<evidence type="ECO:0000256" key="4">
    <source>
        <dbReference type="ARBA" id="ARBA00022989"/>
    </source>
</evidence>
<dbReference type="InterPro" id="IPR051211">
    <property type="entry name" value="PG_lysyltransferase"/>
</dbReference>
<dbReference type="SUPFAM" id="SSF55729">
    <property type="entry name" value="Acyl-CoA N-acyltransferases (Nat)"/>
    <property type="match status" value="1"/>
</dbReference>
<accession>A0ABT5BZN3</accession>
<dbReference type="RefSeq" id="WP_272096620.1">
    <property type="nucleotide sequence ID" value="NZ_JAQNDK010000002.1"/>
</dbReference>
<evidence type="ECO:0000259" key="7">
    <source>
        <dbReference type="Pfam" id="PF09924"/>
    </source>
</evidence>
<gene>
    <name evidence="8" type="ORF">POL72_17895</name>
</gene>
<feature type="transmembrane region" description="Helical" evidence="6">
    <location>
        <begin position="300"/>
        <end position="320"/>
    </location>
</feature>
<dbReference type="InterPro" id="IPR016181">
    <property type="entry name" value="Acyl_CoA_acyltransferase"/>
</dbReference>
<keyword evidence="9" id="KW-1185">Reference proteome</keyword>
<evidence type="ECO:0000256" key="2">
    <source>
        <dbReference type="ARBA" id="ARBA00022475"/>
    </source>
</evidence>
<dbReference type="Pfam" id="PF09924">
    <property type="entry name" value="LPG_synthase_C"/>
    <property type="match status" value="1"/>
</dbReference>
<feature type="transmembrane region" description="Helical" evidence="6">
    <location>
        <begin position="398"/>
        <end position="419"/>
    </location>
</feature>